<evidence type="ECO:0000256" key="1">
    <source>
        <dbReference type="SAM" id="Phobius"/>
    </source>
</evidence>
<dbReference type="EMBL" id="WNKY01000023">
    <property type="protein sequence ID" value="MTV39722.1"/>
    <property type="molecule type" value="Genomic_DNA"/>
</dbReference>
<dbReference type="Proteomes" id="UP000475582">
    <property type="component" value="Unassembled WGS sequence"/>
</dbReference>
<dbReference type="InterPro" id="IPR045584">
    <property type="entry name" value="Pilin-like"/>
</dbReference>
<keyword evidence="1" id="KW-0812">Transmembrane</keyword>
<organism evidence="2 3">
    <name type="scientific">Duganella radicis</name>
    <dbReference type="NCBI Taxonomy" id="551988"/>
    <lineage>
        <taxon>Bacteria</taxon>
        <taxon>Pseudomonadati</taxon>
        <taxon>Pseudomonadota</taxon>
        <taxon>Betaproteobacteria</taxon>
        <taxon>Burkholderiales</taxon>
        <taxon>Oxalobacteraceae</taxon>
        <taxon>Telluria group</taxon>
        <taxon>Duganella</taxon>
    </lineage>
</organism>
<gene>
    <name evidence="2" type="ORF">GM676_19340</name>
</gene>
<dbReference type="Gene3D" id="3.30.700.10">
    <property type="entry name" value="Glycoprotein, Type 4 Pilin"/>
    <property type="match status" value="1"/>
</dbReference>
<protein>
    <submittedName>
        <fullName evidence="2">Prepilin-type N-terminal cleavage/methylation domain-containing protein</fullName>
    </submittedName>
</protein>
<evidence type="ECO:0000313" key="3">
    <source>
        <dbReference type="Proteomes" id="UP000475582"/>
    </source>
</evidence>
<dbReference type="Pfam" id="PF07963">
    <property type="entry name" value="N_methyl"/>
    <property type="match status" value="1"/>
</dbReference>
<dbReference type="RefSeq" id="WP_267875646.1">
    <property type="nucleotide sequence ID" value="NZ_WNKY01000023.1"/>
</dbReference>
<keyword evidence="1" id="KW-0472">Membrane</keyword>
<dbReference type="AlphaFoldDB" id="A0A6L6PL77"/>
<accession>A0A6L6PL77</accession>
<name>A0A6L6PL77_9BURK</name>
<evidence type="ECO:0000313" key="2">
    <source>
        <dbReference type="EMBL" id="MTV39722.1"/>
    </source>
</evidence>
<dbReference type="SUPFAM" id="SSF54523">
    <property type="entry name" value="Pili subunits"/>
    <property type="match status" value="1"/>
</dbReference>
<feature type="transmembrane region" description="Helical" evidence="1">
    <location>
        <begin position="12"/>
        <end position="36"/>
    </location>
</feature>
<sequence length="195" mass="20924">MFSRPARFNRACAGFTMVELITVIVLIGILGGIGYARFADNTTFENRAYADQAKTIIRYAQKLAITQNRAVFVRSEPGGFAVCYLNNCGGNGALAPAPGGSNSGSAATRAYCTLGGAYIATWMCEARPNANVVVTSDTVRPEFGNGGVFYFDGLGRPYNASDVLGSSHFTRMILTFTRGTSAYRVTIEPETGYVY</sequence>
<reference evidence="2 3" key="1">
    <citation type="submission" date="2019-11" db="EMBL/GenBank/DDBJ databases">
        <title>Type strains purchased from KCTC, JCM and DSMZ.</title>
        <authorList>
            <person name="Lu H."/>
        </authorList>
    </citation>
    <scope>NUCLEOTIDE SEQUENCE [LARGE SCALE GENOMIC DNA]</scope>
    <source>
        <strain evidence="2 3">KCTC 22382</strain>
    </source>
</reference>
<dbReference type="NCBIfam" id="TIGR02532">
    <property type="entry name" value="IV_pilin_GFxxxE"/>
    <property type="match status" value="1"/>
</dbReference>
<keyword evidence="3" id="KW-1185">Reference proteome</keyword>
<keyword evidence="1" id="KW-1133">Transmembrane helix</keyword>
<dbReference type="InterPro" id="IPR012902">
    <property type="entry name" value="N_methyl_site"/>
</dbReference>
<comment type="caution">
    <text evidence="2">The sequence shown here is derived from an EMBL/GenBank/DDBJ whole genome shotgun (WGS) entry which is preliminary data.</text>
</comment>
<proteinExistence type="predicted"/>